<protein>
    <submittedName>
        <fullName evidence="1">Uncharacterized protein</fullName>
    </submittedName>
</protein>
<accession>A0A8S5TRA7</accession>
<evidence type="ECO:0000313" key="1">
    <source>
        <dbReference type="EMBL" id="DAF84723.1"/>
    </source>
</evidence>
<organism evidence="1">
    <name type="scientific">Siphoviridae sp. ctss15</name>
    <dbReference type="NCBI Taxonomy" id="2825699"/>
    <lineage>
        <taxon>Viruses</taxon>
        <taxon>Duplodnaviria</taxon>
        <taxon>Heunggongvirae</taxon>
        <taxon>Uroviricota</taxon>
        <taxon>Caudoviricetes</taxon>
    </lineage>
</organism>
<sequence>MGEHGHGPYPLAFRSPYGARYITTASRFLLSISCTSVADTFLLSKLRVHAPTVSLDTARSVSVETALSLLLS</sequence>
<reference evidence="1" key="1">
    <citation type="journal article" date="2021" name="Proc. Natl. Acad. Sci. U.S.A.">
        <title>A Catalog of Tens of Thousands of Viruses from Human Metagenomes Reveals Hidden Associations with Chronic Diseases.</title>
        <authorList>
            <person name="Tisza M.J."/>
            <person name="Buck C.B."/>
        </authorList>
    </citation>
    <scope>NUCLEOTIDE SEQUENCE</scope>
    <source>
        <strain evidence="1">Ctss15</strain>
    </source>
</reference>
<name>A0A8S5TRA7_9CAUD</name>
<dbReference type="EMBL" id="BK015908">
    <property type="protein sequence ID" value="DAF84723.1"/>
    <property type="molecule type" value="Genomic_DNA"/>
</dbReference>
<proteinExistence type="predicted"/>